<keyword evidence="1" id="KW-0812">Transmembrane</keyword>
<protein>
    <submittedName>
        <fullName evidence="2">Uncharacterized protein</fullName>
    </submittedName>
</protein>
<evidence type="ECO:0000256" key="1">
    <source>
        <dbReference type="SAM" id="Phobius"/>
    </source>
</evidence>
<dbReference type="Proteomes" id="UP000019140">
    <property type="component" value="Unassembled WGS sequence"/>
</dbReference>
<keyword evidence="1" id="KW-1133">Transmembrane helix</keyword>
<dbReference type="EMBL" id="AZHX01000933">
    <property type="protein sequence ID" value="ETX05537.1"/>
    <property type="molecule type" value="Genomic_DNA"/>
</dbReference>
<keyword evidence="1" id="KW-0472">Membrane</keyword>
<gene>
    <name evidence="2" type="ORF">ETSY2_22350</name>
</gene>
<comment type="caution">
    <text evidence="2">The sequence shown here is derived from an EMBL/GenBank/DDBJ whole genome shotgun (WGS) entry which is preliminary data.</text>
</comment>
<dbReference type="HOGENOM" id="CLU_2521434_0_0_7"/>
<evidence type="ECO:0000313" key="2">
    <source>
        <dbReference type="EMBL" id="ETX05537.1"/>
    </source>
</evidence>
<dbReference type="AlphaFoldDB" id="W4M7B6"/>
<proteinExistence type="predicted"/>
<sequence>MDMFFLFLWLSAQFLASKSISYLKSYLPEGSNISFTLLIVFQILFAVSTITIVLIFILNDIKFAFKTLLQDEIKNGSDHAADHP</sequence>
<name>W4M7B6_9BACT</name>
<keyword evidence="3" id="KW-1185">Reference proteome</keyword>
<accession>W4M7B6</accession>
<feature type="transmembrane region" description="Helical" evidence="1">
    <location>
        <begin position="35"/>
        <end position="58"/>
    </location>
</feature>
<evidence type="ECO:0000313" key="3">
    <source>
        <dbReference type="Proteomes" id="UP000019140"/>
    </source>
</evidence>
<organism evidence="2 3">
    <name type="scientific">Candidatus Entotheonella gemina</name>
    <dbReference type="NCBI Taxonomy" id="1429439"/>
    <lineage>
        <taxon>Bacteria</taxon>
        <taxon>Pseudomonadati</taxon>
        <taxon>Nitrospinota/Tectimicrobiota group</taxon>
        <taxon>Candidatus Tectimicrobiota</taxon>
        <taxon>Candidatus Entotheonellia</taxon>
        <taxon>Candidatus Entotheonellales</taxon>
        <taxon>Candidatus Entotheonellaceae</taxon>
        <taxon>Candidatus Entotheonella</taxon>
    </lineage>
</organism>
<reference evidence="2 3" key="1">
    <citation type="journal article" date="2014" name="Nature">
        <title>An environmental bacterial taxon with a large and distinct metabolic repertoire.</title>
        <authorList>
            <person name="Wilson M.C."/>
            <person name="Mori T."/>
            <person name="Ruckert C."/>
            <person name="Uria A.R."/>
            <person name="Helf M.J."/>
            <person name="Takada K."/>
            <person name="Gernert C."/>
            <person name="Steffens U.A."/>
            <person name="Heycke N."/>
            <person name="Schmitt S."/>
            <person name="Rinke C."/>
            <person name="Helfrich E.J."/>
            <person name="Brachmann A.O."/>
            <person name="Gurgui C."/>
            <person name="Wakimoto T."/>
            <person name="Kracht M."/>
            <person name="Crusemann M."/>
            <person name="Hentschel U."/>
            <person name="Abe I."/>
            <person name="Matsunaga S."/>
            <person name="Kalinowski J."/>
            <person name="Takeyama H."/>
            <person name="Piel J."/>
        </authorList>
    </citation>
    <scope>NUCLEOTIDE SEQUENCE [LARGE SCALE GENOMIC DNA]</scope>
    <source>
        <strain evidence="3">TSY2</strain>
    </source>
</reference>